<dbReference type="Gene3D" id="3.30.70.100">
    <property type="match status" value="1"/>
</dbReference>
<dbReference type="SUPFAM" id="SSF55008">
    <property type="entry name" value="HMA, heavy metal-associated domain"/>
    <property type="match status" value="1"/>
</dbReference>
<dbReference type="CDD" id="cd00371">
    <property type="entry name" value="HMA"/>
    <property type="match status" value="1"/>
</dbReference>
<dbReference type="PROSITE" id="PS50846">
    <property type="entry name" value="HMA_2"/>
    <property type="match status" value="1"/>
</dbReference>
<protein>
    <submittedName>
        <fullName evidence="2">Cation transporter</fullName>
    </submittedName>
</protein>
<organism evidence="2 3">
    <name type="scientific">Candidatus Fusobacterium pullicola</name>
    <dbReference type="NCBI Taxonomy" id="2838601"/>
    <lineage>
        <taxon>Bacteria</taxon>
        <taxon>Fusobacteriati</taxon>
        <taxon>Fusobacteriota</taxon>
        <taxon>Fusobacteriia</taxon>
        <taxon>Fusobacteriales</taxon>
        <taxon>Fusobacteriaceae</taxon>
        <taxon>Fusobacterium</taxon>
    </lineage>
</organism>
<reference evidence="2" key="1">
    <citation type="journal article" date="2021" name="PeerJ">
        <title>Extensive microbial diversity within the chicken gut microbiome revealed by metagenomics and culture.</title>
        <authorList>
            <person name="Gilroy R."/>
            <person name="Ravi A."/>
            <person name="Getino M."/>
            <person name="Pursley I."/>
            <person name="Horton D.L."/>
            <person name="Alikhan N.F."/>
            <person name="Baker D."/>
            <person name="Gharbi K."/>
            <person name="Hall N."/>
            <person name="Watson M."/>
            <person name="Adriaenssens E.M."/>
            <person name="Foster-Nyarko E."/>
            <person name="Jarju S."/>
            <person name="Secka A."/>
            <person name="Antonio M."/>
            <person name="Oren A."/>
            <person name="Chaudhuri R.R."/>
            <person name="La Ragione R."/>
            <person name="Hildebrand F."/>
            <person name="Pallen M.J."/>
        </authorList>
    </citation>
    <scope>NUCLEOTIDE SEQUENCE</scope>
    <source>
        <strain evidence="2">A6-441</strain>
    </source>
</reference>
<dbReference type="InterPro" id="IPR036163">
    <property type="entry name" value="HMA_dom_sf"/>
</dbReference>
<dbReference type="GO" id="GO:0006825">
    <property type="term" value="P:copper ion transport"/>
    <property type="evidence" value="ECO:0007669"/>
    <property type="project" value="InterPro"/>
</dbReference>
<gene>
    <name evidence="2" type="ORF">IAA47_01650</name>
</gene>
<dbReference type="Proteomes" id="UP000724657">
    <property type="component" value="Unassembled WGS sequence"/>
</dbReference>
<dbReference type="AlphaFoldDB" id="A0A9E2KWD0"/>
<dbReference type="PRINTS" id="PR00944">
    <property type="entry name" value="CUEXPORT"/>
</dbReference>
<dbReference type="Pfam" id="PF00403">
    <property type="entry name" value="HMA"/>
    <property type="match status" value="1"/>
</dbReference>
<dbReference type="InterPro" id="IPR000428">
    <property type="entry name" value="Cu-bd"/>
</dbReference>
<evidence type="ECO:0000259" key="1">
    <source>
        <dbReference type="PROSITE" id="PS50846"/>
    </source>
</evidence>
<sequence>MKKVIKIDGMGCQHCVKSVANTLENISGVEVLEVKIGEATVNIPDDFDMSIIVEALDDAGYEVI</sequence>
<accession>A0A9E2KWD0</accession>
<evidence type="ECO:0000313" key="2">
    <source>
        <dbReference type="EMBL" id="MBU3841698.1"/>
    </source>
</evidence>
<evidence type="ECO:0000313" key="3">
    <source>
        <dbReference type="Proteomes" id="UP000724657"/>
    </source>
</evidence>
<comment type="caution">
    <text evidence="2">The sequence shown here is derived from an EMBL/GenBank/DDBJ whole genome shotgun (WGS) entry which is preliminary data.</text>
</comment>
<reference evidence="2" key="2">
    <citation type="submission" date="2021-04" db="EMBL/GenBank/DDBJ databases">
        <authorList>
            <person name="Gilroy R."/>
        </authorList>
    </citation>
    <scope>NUCLEOTIDE SEQUENCE</scope>
    <source>
        <strain evidence="2">A6-441</strain>
    </source>
</reference>
<feature type="domain" description="HMA" evidence="1">
    <location>
        <begin position="1"/>
        <end position="64"/>
    </location>
</feature>
<dbReference type="InterPro" id="IPR006121">
    <property type="entry name" value="HMA_dom"/>
</dbReference>
<dbReference type="GO" id="GO:0005507">
    <property type="term" value="F:copper ion binding"/>
    <property type="evidence" value="ECO:0007669"/>
    <property type="project" value="InterPro"/>
</dbReference>
<proteinExistence type="predicted"/>
<name>A0A9E2KWD0_9FUSO</name>
<dbReference type="EMBL" id="JAHLFN010000016">
    <property type="protein sequence ID" value="MBU3841698.1"/>
    <property type="molecule type" value="Genomic_DNA"/>
</dbReference>